<protein>
    <submittedName>
        <fullName evidence="5">Phosphohydrolase</fullName>
    </submittedName>
</protein>
<dbReference type="EMBL" id="LUKD01000001">
    <property type="protein sequence ID" value="KYG69354.1"/>
    <property type="molecule type" value="Genomic_DNA"/>
</dbReference>
<dbReference type="CDD" id="cd07385">
    <property type="entry name" value="MPP_YkuE_C"/>
    <property type="match status" value="1"/>
</dbReference>
<feature type="domain" description="Calcineurin-like phosphoesterase" evidence="4">
    <location>
        <begin position="161"/>
        <end position="328"/>
    </location>
</feature>
<keyword evidence="1" id="KW-0479">Metal-binding</keyword>
<dbReference type="GO" id="GO:0009245">
    <property type="term" value="P:lipid A biosynthetic process"/>
    <property type="evidence" value="ECO:0007669"/>
    <property type="project" value="TreeGrafter"/>
</dbReference>
<keyword evidence="2 5" id="KW-0378">Hydrolase</keyword>
<keyword evidence="3" id="KW-0812">Transmembrane</keyword>
<dbReference type="GO" id="GO:0016020">
    <property type="term" value="C:membrane"/>
    <property type="evidence" value="ECO:0007669"/>
    <property type="project" value="GOC"/>
</dbReference>
<dbReference type="GO" id="GO:0008758">
    <property type="term" value="F:UDP-2,3-diacylglucosamine hydrolase activity"/>
    <property type="evidence" value="ECO:0007669"/>
    <property type="project" value="TreeGrafter"/>
</dbReference>
<dbReference type="SUPFAM" id="SSF56300">
    <property type="entry name" value="Metallo-dependent phosphatases"/>
    <property type="match status" value="1"/>
</dbReference>
<reference evidence="5 6" key="1">
    <citation type="submission" date="2016-03" db="EMBL/GenBank/DDBJ databases">
        <authorList>
            <person name="Ploux O."/>
        </authorList>
    </citation>
    <scope>NUCLEOTIDE SEQUENCE [LARGE SCALE GENOMIC DNA]</scope>
    <source>
        <strain evidence="5 6">EC13</strain>
    </source>
</reference>
<feature type="transmembrane region" description="Helical" evidence="3">
    <location>
        <begin position="82"/>
        <end position="102"/>
    </location>
</feature>
<dbReference type="InterPro" id="IPR029052">
    <property type="entry name" value="Metallo-depent_PP-like"/>
</dbReference>
<dbReference type="Pfam" id="PF00149">
    <property type="entry name" value="Metallophos"/>
    <property type="match status" value="1"/>
</dbReference>
<gene>
    <name evidence="5" type="ORF">AZI87_09190</name>
</gene>
<dbReference type="Gene3D" id="3.60.21.10">
    <property type="match status" value="1"/>
</dbReference>
<dbReference type="Proteomes" id="UP000075799">
    <property type="component" value="Unassembled WGS sequence"/>
</dbReference>
<sequence>MVRSPMGLFRTLASSFILLIFIYVSHQLTRFTDFTWVGTAAVILLLAFLFALVIGTFLFFWKEKNLDHRPWRDRLLDGSLTVMAYINFLVSLVILRDVFAFVEKWAMPSPFGNLYSSQATFAMLGLPLVFLIFGNAVIQVGPRLKKVPVFFKNLPKDLEGLRILHITDLHISPSLSPSFVKKLVKQATSLKPDMIVFTGDILDSFVEKHEAEFNMLKDLKAEHGIYYVPGNHEYYWNAQKGLQAFRDIGFKVLINEVQNIGFGSATLQMAGIPDPAALHFREEGPDLAGVQKQFNENSFKVLLSHQPSLAPKVQALGVDLQLSGHTHGGQFFPWNWLIVFFERYAKGLYRIGSMQLYVNQGTGYWGPRLRLGTYCELTEIVLRKEPKTE</sequence>
<dbReference type="InterPro" id="IPR004843">
    <property type="entry name" value="Calcineurin-like_PHP"/>
</dbReference>
<name>A0A161PFU2_BDEBC</name>
<evidence type="ECO:0000313" key="5">
    <source>
        <dbReference type="EMBL" id="KYG69354.1"/>
    </source>
</evidence>
<feature type="transmembrane region" description="Helical" evidence="3">
    <location>
        <begin position="114"/>
        <end position="138"/>
    </location>
</feature>
<feature type="transmembrane region" description="Helical" evidence="3">
    <location>
        <begin position="7"/>
        <end position="24"/>
    </location>
</feature>
<dbReference type="GO" id="GO:0046872">
    <property type="term" value="F:metal ion binding"/>
    <property type="evidence" value="ECO:0007669"/>
    <property type="project" value="UniProtKB-KW"/>
</dbReference>
<evidence type="ECO:0000313" key="6">
    <source>
        <dbReference type="Proteomes" id="UP000075799"/>
    </source>
</evidence>
<dbReference type="InterPro" id="IPR051158">
    <property type="entry name" value="Metallophosphoesterase_sf"/>
</dbReference>
<feature type="transmembrane region" description="Helical" evidence="3">
    <location>
        <begin position="36"/>
        <end position="61"/>
    </location>
</feature>
<dbReference type="PANTHER" id="PTHR31302:SF31">
    <property type="entry name" value="PHOSPHODIESTERASE YAEI"/>
    <property type="match status" value="1"/>
</dbReference>
<evidence type="ECO:0000256" key="2">
    <source>
        <dbReference type="ARBA" id="ARBA00022801"/>
    </source>
</evidence>
<accession>A0A161PFU2</accession>
<evidence type="ECO:0000256" key="3">
    <source>
        <dbReference type="SAM" id="Phobius"/>
    </source>
</evidence>
<evidence type="ECO:0000256" key="1">
    <source>
        <dbReference type="ARBA" id="ARBA00022723"/>
    </source>
</evidence>
<dbReference type="PANTHER" id="PTHR31302">
    <property type="entry name" value="TRANSMEMBRANE PROTEIN WITH METALLOPHOSPHOESTERASE DOMAIN-RELATED"/>
    <property type="match status" value="1"/>
</dbReference>
<dbReference type="AlphaFoldDB" id="A0A161PFU2"/>
<comment type="caution">
    <text evidence="5">The sequence shown here is derived from an EMBL/GenBank/DDBJ whole genome shotgun (WGS) entry which is preliminary data.</text>
</comment>
<keyword evidence="3" id="KW-0472">Membrane</keyword>
<organism evidence="5 6">
    <name type="scientific">Bdellovibrio bacteriovorus</name>
    <dbReference type="NCBI Taxonomy" id="959"/>
    <lineage>
        <taxon>Bacteria</taxon>
        <taxon>Pseudomonadati</taxon>
        <taxon>Bdellovibrionota</taxon>
        <taxon>Bdellovibrionia</taxon>
        <taxon>Bdellovibrionales</taxon>
        <taxon>Pseudobdellovibrionaceae</taxon>
        <taxon>Bdellovibrio</taxon>
    </lineage>
</organism>
<evidence type="ECO:0000259" key="4">
    <source>
        <dbReference type="Pfam" id="PF00149"/>
    </source>
</evidence>
<proteinExistence type="predicted"/>
<keyword evidence="3" id="KW-1133">Transmembrane helix</keyword>